<proteinExistence type="inferred from homology"/>
<reference evidence="5 6" key="1">
    <citation type="submission" date="2016-07" db="EMBL/GenBank/DDBJ databases">
        <title>Draft Genome Sequence of Methylobrevis pamukkalensis PK2.</title>
        <authorList>
            <person name="Vasilenko O.V."/>
            <person name="Doronina N.V."/>
            <person name="Shmareva M.N."/>
            <person name="Tarlachkov S.V."/>
            <person name="Mustakhimov I."/>
            <person name="Trotsenko Y.A."/>
        </authorList>
    </citation>
    <scope>NUCLEOTIDE SEQUENCE [LARGE SCALE GENOMIC DNA]</scope>
    <source>
        <strain evidence="5 6">PK2</strain>
    </source>
</reference>
<dbReference type="Proteomes" id="UP000094622">
    <property type="component" value="Unassembled WGS sequence"/>
</dbReference>
<accession>A0A1E3H0T1</accession>
<dbReference type="EMBL" id="MCRJ01000068">
    <property type="protein sequence ID" value="ODN69917.1"/>
    <property type="molecule type" value="Genomic_DNA"/>
</dbReference>
<dbReference type="GO" id="GO:0000976">
    <property type="term" value="F:transcription cis-regulatory region binding"/>
    <property type="evidence" value="ECO:0007669"/>
    <property type="project" value="TreeGrafter"/>
</dbReference>
<comment type="similarity">
    <text evidence="1">Belongs to the LysR transcriptional regulatory family.</text>
</comment>
<organism evidence="5 6">
    <name type="scientific">Methylobrevis pamukkalensis</name>
    <dbReference type="NCBI Taxonomy" id="1439726"/>
    <lineage>
        <taxon>Bacteria</taxon>
        <taxon>Pseudomonadati</taxon>
        <taxon>Pseudomonadota</taxon>
        <taxon>Alphaproteobacteria</taxon>
        <taxon>Hyphomicrobiales</taxon>
        <taxon>Pleomorphomonadaceae</taxon>
        <taxon>Methylobrevis</taxon>
    </lineage>
</organism>
<dbReference type="InterPro" id="IPR005119">
    <property type="entry name" value="LysR_subst-bd"/>
</dbReference>
<feature type="domain" description="LysR substrate-binding" evidence="4">
    <location>
        <begin position="2"/>
        <end position="146"/>
    </location>
</feature>
<evidence type="ECO:0000313" key="6">
    <source>
        <dbReference type="Proteomes" id="UP000094622"/>
    </source>
</evidence>
<keyword evidence="3" id="KW-0804">Transcription</keyword>
<dbReference type="AlphaFoldDB" id="A0A1E3H0T1"/>
<dbReference type="PANTHER" id="PTHR30126:SF5">
    <property type="entry name" value="HTH-TYPE TRANSCRIPTIONAL ACTIVATOR CMPR"/>
    <property type="match status" value="1"/>
</dbReference>
<dbReference type="PATRIC" id="fig|1439726.3.peg.2895"/>
<evidence type="ECO:0000256" key="2">
    <source>
        <dbReference type="ARBA" id="ARBA00023015"/>
    </source>
</evidence>
<sequence length="161" mass="17660">MGRPPSDFDVEADVIGEHPLVMIAAPDHPLARQRGISMSALAGETFIVREVGSGTRVSFEGFLASRKIDRAPPSVEMNSNETIKQAVMAGLGIAFISAHTVAVEVKAGRLVLLDVEGLPIRRQWYVVRRKDKRLLPAAAALWDFWVREGRRFLPDISADGT</sequence>
<evidence type="ECO:0000256" key="3">
    <source>
        <dbReference type="ARBA" id="ARBA00023163"/>
    </source>
</evidence>
<keyword evidence="2" id="KW-0805">Transcription regulation</keyword>
<dbReference type="Pfam" id="PF03466">
    <property type="entry name" value="LysR_substrate"/>
    <property type="match status" value="1"/>
</dbReference>
<dbReference type="SUPFAM" id="SSF53850">
    <property type="entry name" value="Periplasmic binding protein-like II"/>
    <property type="match status" value="1"/>
</dbReference>
<keyword evidence="6" id="KW-1185">Reference proteome</keyword>
<name>A0A1E3H0T1_9HYPH</name>
<comment type="caution">
    <text evidence="5">The sequence shown here is derived from an EMBL/GenBank/DDBJ whole genome shotgun (WGS) entry which is preliminary data.</text>
</comment>
<dbReference type="GO" id="GO:0006355">
    <property type="term" value="P:regulation of DNA-templated transcription"/>
    <property type="evidence" value="ECO:0007669"/>
    <property type="project" value="TreeGrafter"/>
</dbReference>
<protein>
    <submittedName>
        <fullName evidence="5">HTH-type transcriptional activator CmpR</fullName>
    </submittedName>
</protein>
<evidence type="ECO:0000313" key="5">
    <source>
        <dbReference type="EMBL" id="ODN69917.1"/>
    </source>
</evidence>
<dbReference type="Gene3D" id="3.40.190.10">
    <property type="entry name" value="Periplasmic binding protein-like II"/>
    <property type="match status" value="2"/>
</dbReference>
<evidence type="ECO:0000256" key="1">
    <source>
        <dbReference type="ARBA" id="ARBA00009437"/>
    </source>
</evidence>
<dbReference type="PANTHER" id="PTHR30126">
    <property type="entry name" value="HTH-TYPE TRANSCRIPTIONAL REGULATOR"/>
    <property type="match status" value="1"/>
</dbReference>
<gene>
    <name evidence="5" type="primary">cmpR_2</name>
    <name evidence="5" type="ORF">A6302_02743</name>
</gene>
<evidence type="ECO:0000259" key="4">
    <source>
        <dbReference type="Pfam" id="PF03466"/>
    </source>
</evidence>